<dbReference type="InterPro" id="IPR036919">
    <property type="entry name" value="Ribo_uL30_ferredoxin-like_sf"/>
</dbReference>
<dbReference type="PANTHER" id="PTHR11524">
    <property type="entry name" value="60S RIBOSOMAL PROTEIN L7"/>
    <property type="match status" value="1"/>
</dbReference>
<dbReference type="HAMAP" id="MF_01371_A">
    <property type="entry name" value="Ribosomal_uL30_A"/>
    <property type="match status" value="1"/>
</dbReference>
<proteinExistence type="inferred from homology"/>
<dbReference type="SUPFAM" id="SSF55129">
    <property type="entry name" value="Ribosomal protein L30p/L7e"/>
    <property type="match status" value="1"/>
</dbReference>
<dbReference type="NCBIfam" id="NF004711">
    <property type="entry name" value="PRK06049.1"/>
    <property type="match status" value="1"/>
</dbReference>
<feature type="domain" description="Large ribosomal subunit protein uL30-like ferredoxin-like fold" evidence="5">
    <location>
        <begin position="4"/>
        <end position="54"/>
    </location>
</feature>
<comment type="similarity">
    <text evidence="1 4">Belongs to the universal ribosomal protein uL30 family.</text>
</comment>
<dbReference type="AlphaFoldDB" id="A0A429GQL6"/>
<dbReference type="InterPro" id="IPR005997">
    <property type="entry name" value="Ribosomal_uL30_arc"/>
</dbReference>
<dbReference type="Pfam" id="PF00327">
    <property type="entry name" value="Ribosomal_L30"/>
    <property type="match status" value="1"/>
</dbReference>
<reference evidence="6 7" key="1">
    <citation type="submission" date="2018-10" db="EMBL/GenBank/DDBJ databases">
        <title>Co-occurring genomic capacity for anaerobic methane metabolism and dissimilatory sulfite reduction discovered in the Korarchaeota.</title>
        <authorList>
            <person name="Mckay L.J."/>
            <person name="Dlakic M."/>
            <person name="Fields M.W."/>
            <person name="Delmont T.O."/>
            <person name="Eren A.M."/>
            <person name="Jay Z.J."/>
            <person name="Klingelsmith K.B."/>
            <person name="Rusch D.B."/>
            <person name="Inskeep W.P."/>
        </authorList>
    </citation>
    <scope>NUCLEOTIDE SEQUENCE [LARGE SCALE GENOMIC DNA]</scope>
    <source>
        <strain evidence="6 7">MDKW</strain>
    </source>
</reference>
<keyword evidence="2 4" id="KW-0689">Ribosomal protein</keyword>
<protein>
    <recommendedName>
        <fullName evidence="4">Large ribosomal subunit protein uL30</fullName>
    </recommendedName>
</protein>
<accession>A0A429GQL6</accession>
<comment type="caution">
    <text evidence="6">The sequence shown here is derived from an EMBL/GenBank/DDBJ whole genome shotgun (WGS) entry which is preliminary data.</text>
</comment>
<name>A0A429GQL6_9CREN</name>
<evidence type="ECO:0000259" key="5">
    <source>
        <dbReference type="Pfam" id="PF00327"/>
    </source>
</evidence>
<dbReference type="EMBL" id="RCOS01000062">
    <property type="protein sequence ID" value="RSN76200.1"/>
    <property type="molecule type" value="Genomic_DNA"/>
</dbReference>
<dbReference type="GO" id="GO:0022625">
    <property type="term" value="C:cytosolic large ribosomal subunit"/>
    <property type="evidence" value="ECO:0007669"/>
    <property type="project" value="UniProtKB-UniRule"/>
</dbReference>
<organism evidence="6 7">
    <name type="scientific">Candidatus Methanodesulfokora washburnensis</name>
    <dbReference type="NCBI Taxonomy" id="2478471"/>
    <lineage>
        <taxon>Archaea</taxon>
        <taxon>Thermoproteota</taxon>
        <taxon>Candidatus Korarchaeia</taxon>
        <taxon>Candidatus Korarchaeia incertae sedis</taxon>
        <taxon>Candidatus Methanodesulfokora</taxon>
    </lineage>
</organism>
<keyword evidence="3 4" id="KW-0687">Ribonucleoprotein</keyword>
<keyword evidence="7" id="KW-1185">Reference proteome</keyword>
<gene>
    <name evidence="4" type="primary">rpl30</name>
    <name evidence="6" type="ORF">D6D85_04405</name>
</gene>
<comment type="subunit">
    <text evidence="4">Part of the 50S ribosomal subunit.</text>
</comment>
<dbReference type="InterPro" id="IPR016082">
    <property type="entry name" value="Ribosomal_uL30_ferredoxin-like"/>
</dbReference>
<dbReference type="CDD" id="cd01657">
    <property type="entry name" value="Ribosomal_L7_archeal_euk"/>
    <property type="match status" value="1"/>
</dbReference>
<evidence type="ECO:0000313" key="7">
    <source>
        <dbReference type="Proteomes" id="UP000277582"/>
    </source>
</evidence>
<dbReference type="Proteomes" id="UP000277582">
    <property type="component" value="Unassembled WGS sequence"/>
</dbReference>
<dbReference type="InterPro" id="IPR039699">
    <property type="entry name" value="Ribosomal_uL30"/>
</dbReference>
<dbReference type="InterPro" id="IPR035808">
    <property type="entry name" value="Ribosomal_uL30_euk_arc"/>
</dbReference>
<dbReference type="GO" id="GO:0003735">
    <property type="term" value="F:structural constituent of ribosome"/>
    <property type="evidence" value="ECO:0007669"/>
    <property type="project" value="UniProtKB-UniRule"/>
</dbReference>
<dbReference type="Gene3D" id="1.10.15.30">
    <property type="match status" value="1"/>
</dbReference>
<dbReference type="RefSeq" id="WP_125670823.1">
    <property type="nucleotide sequence ID" value="NZ_RCOS01000062.1"/>
</dbReference>
<dbReference type="OrthoDB" id="6379at2157"/>
<dbReference type="PANTHER" id="PTHR11524:SF16">
    <property type="entry name" value="LARGE RIBOSOMAL SUBUNIT PROTEIN UL30"/>
    <property type="match status" value="1"/>
</dbReference>
<evidence type="ECO:0000256" key="2">
    <source>
        <dbReference type="ARBA" id="ARBA00022980"/>
    </source>
</evidence>
<evidence type="ECO:0000256" key="1">
    <source>
        <dbReference type="ARBA" id="ARBA00007594"/>
    </source>
</evidence>
<dbReference type="Gene3D" id="3.30.1390.20">
    <property type="entry name" value="Ribosomal protein L30, ferredoxin-like fold domain"/>
    <property type="match status" value="1"/>
</dbReference>
<dbReference type="GO" id="GO:0000463">
    <property type="term" value="P:maturation of LSU-rRNA from tricistronic rRNA transcript (SSU-rRNA, 5.8S rRNA, LSU-rRNA)"/>
    <property type="evidence" value="ECO:0007669"/>
    <property type="project" value="TreeGrafter"/>
</dbReference>
<evidence type="ECO:0000313" key="6">
    <source>
        <dbReference type="EMBL" id="RSN76200.1"/>
    </source>
</evidence>
<sequence length="156" mass="17991">MPLFAVVRIKGTVNVRHDMRITMDLLNVRRKFWASVVPGTDSYMGMLEKVKDFVTYGEIDRETLKLLILKRGVTKNGERITEEVIRRNTNYGGIDEFVDALISEKVKLSDFNWIKPYFRLTPPKGGFKKSTKRPFSDGGELGYRGSSINELLRRMI</sequence>
<evidence type="ECO:0000256" key="4">
    <source>
        <dbReference type="HAMAP-Rule" id="MF_01371"/>
    </source>
</evidence>
<dbReference type="GO" id="GO:0006412">
    <property type="term" value="P:translation"/>
    <property type="evidence" value="ECO:0007669"/>
    <property type="project" value="UniProtKB-UniRule"/>
</dbReference>
<dbReference type="NCBIfam" id="TIGR01309">
    <property type="entry name" value="uL30_arch"/>
    <property type="match status" value="1"/>
</dbReference>
<evidence type="ECO:0000256" key="3">
    <source>
        <dbReference type="ARBA" id="ARBA00023274"/>
    </source>
</evidence>
<dbReference type="GO" id="GO:0003723">
    <property type="term" value="F:RNA binding"/>
    <property type="evidence" value="ECO:0007669"/>
    <property type="project" value="TreeGrafter"/>
</dbReference>